<protein>
    <submittedName>
        <fullName evidence="2">Chordin-like 2</fullName>
    </submittedName>
</protein>
<organism evidence="2 3">
    <name type="scientific">Oryzias sinensis</name>
    <name type="common">Chinese medaka</name>
    <dbReference type="NCBI Taxonomy" id="183150"/>
    <lineage>
        <taxon>Eukaryota</taxon>
        <taxon>Metazoa</taxon>
        <taxon>Chordata</taxon>
        <taxon>Craniata</taxon>
        <taxon>Vertebrata</taxon>
        <taxon>Euteleostomi</taxon>
        <taxon>Actinopterygii</taxon>
        <taxon>Neopterygii</taxon>
        <taxon>Teleostei</taxon>
        <taxon>Neoteleostei</taxon>
        <taxon>Acanthomorphata</taxon>
        <taxon>Ovalentaria</taxon>
        <taxon>Atherinomorphae</taxon>
        <taxon>Beloniformes</taxon>
        <taxon>Adrianichthyidae</taxon>
        <taxon>Oryziinae</taxon>
        <taxon>Oryzias</taxon>
    </lineage>
</organism>
<evidence type="ECO:0000259" key="1">
    <source>
        <dbReference type="PROSITE" id="PS50184"/>
    </source>
</evidence>
<name>A0A8C7WZ99_9TELE</name>
<dbReference type="SMART" id="SM00214">
    <property type="entry name" value="VWC"/>
    <property type="match status" value="1"/>
</dbReference>
<dbReference type="PROSITE" id="PS01208">
    <property type="entry name" value="VWFC_1"/>
    <property type="match status" value="1"/>
</dbReference>
<proteinExistence type="predicted"/>
<reference evidence="2" key="1">
    <citation type="submission" date="2025-08" db="UniProtKB">
        <authorList>
            <consortium name="Ensembl"/>
        </authorList>
    </citation>
    <scope>IDENTIFICATION</scope>
</reference>
<dbReference type="Gene3D" id="2.10.70.10">
    <property type="entry name" value="Complement Module, domain 1"/>
    <property type="match status" value="1"/>
</dbReference>
<dbReference type="GO" id="GO:0005615">
    <property type="term" value="C:extracellular space"/>
    <property type="evidence" value="ECO:0007669"/>
    <property type="project" value="TreeGrafter"/>
</dbReference>
<dbReference type="Ensembl" id="ENSOSIT00000005559.1">
    <property type="protein sequence ID" value="ENSOSIP00000005197.1"/>
    <property type="gene ID" value="ENSOSIG00000003570.1"/>
</dbReference>
<dbReference type="GeneTree" id="ENSGT00940000166571"/>
<dbReference type="PANTHER" id="PTHR46303">
    <property type="entry name" value="VWFC DOMAIN-CONTAINING PROTEIN"/>
    <property type="match status" value="1"/>
</dbReference>
<dbReference type="AlphaFoldDB" id="A0A8C7WZ99"/>
<dbReference type="GO" id="GO:0030154">
    <property type="term" value="P:cell differentiation"/>
    <property type="evidence" value="ECO:0007669"/>
    <property type="project" value="TreeGrafter"/>
</dbReference>
<sequence>CIDHGAGGSSSTEDGSQQLNRGVVCSCLLSNILPYGTLSFLPKLEHRKAKTANKRKLTAFHYLSFQQRHSVDQCPGEQSRLRLDRAPAPRVKIPPRGLSLSKLNLKGASETTVKILMQRKHQKVCLYNGKTYSHGDMWHPVLGKVLECILCTCIDGLQDCKRITCPSQYPCRHPIKSAGKCCKTCPESKTESNQTQCLVGYKTKLLVYRVESSPKADSHNTVRIIAVERQSTAEVEVQVWNTVEGTGTPLF</sequence>
<dbReference type="SUPFAM" id="SSF57603">
    <property type="entry name" value="FnI-like domain"/>
    <property type="match status" value="1"/>
</dbReference>
<dbReference type="Pfam" id="PF00093">
    <property type="entry name" value="VWC"/>
    <property type="match status" value="1"/>
</dbReference>
<dbReference type="PANTHER" id="PTHR46303:SF3">
    <property type="entry name" value="CHORDIN-LIKE PROTEIN 2"/>
    <property type="match status" value="1"/>
</dbReference>
<dbReference type="GO" id="GO:0030514">
    <property type="term" value="P:negative regulation of BMP signaling pathway"/>
    <property type="evidence" value="ECO:0007669"/>
    <property type="project" value="TreeGrafter"/>
</dbReference>
<keyword evidence="3" id="KW-1185">Reference proteome</keyword>
<evidence type="ECO:0000313" key="3">
    <source>
        <dbReference type="Proteomes" id="UP000694383"/>
    </source>
</evidence>
<accession>A0A8C7WZ99</accession>
<reference evidence="2" key="2">
    <citation type="submission" date="2025-09" db="UniProtKB">
        <authorList>
            <consortium name="Ensembl"/>
        </authorList>
    </citation>
    <scope>IDENTIFICATION</scope>
</reference>
<dbReference type="PROSITE" id="PS50184">
    <property type="entry name" value="VWFC_2"/>
    <property type="match status" value="1"/>
</dbReference>
<evidence type="ECO:0000313" key="2">
    <source>
        <dbReference type="Ensembl" id="ENSOSIP00000005197.1"/>
    </source>
</evidence>
<dbReference type="InterPro" id="IPR045717">
    <property type="entry name" value="CHRDL1/2"/>
</dbReference>
<dbReference type="GO" id="GO:0036122">
    <property type="term" value="F:BMP binding"/>
    <property type="evidence" value="ECO:0007669"/>
    <property type="project" value="TreeGrafter"/>
</dbReference>
<dbReference type="Proteomes" id="UP000694383">
    <property type="component" value="Unplaced"/>
</dbReference>
<feature type="domain" description="VWFC" evidence="1">
    <location>
        <begin position="123"/>
        <end position="186"/>
    </location>
</feature>
<dbReference type="InterPro" id="IPR001007">
    <property type="entry name" value="VWF_dom"/>
</dbReference>